<dbReference type="InParanoid" id="G3J536"/>
<dbReference type="PANTHER" id="PTHR48070:SF4">
    <property type="entry name" value="ESTERASE ALNB"/>
    <property type="match status" value="1"/>
</dbReference>
<feature type="domain" description="Serine hydrolase" evidence="2">
    <location>
        <begin position="191"/>
        <end position="249"/>
    </location>
</feature>
<keyword evidence="1" id="KW-0378">Hydrolase</keyword>
<dbReference type="InterPro" id="IPR050593">
    <property type="entry name" value="LovG"/>
</dbReference>
<accession>G3J536</accession>
<reference evidence="3 4" key="1">
    <citation type="journal article" date="2011" name="Genome Biol.">
        <title>Genome sequence of the insect pathogenic fungus Cordyceps militaris, a valued traditional Chinese medicine.</title>
        <authorList>
            <person name="Zheng P."/>
            <person name="Xia Y."/>
            <person name="Xiao G."/>
            <person name="Xiong C."/>
            <person name="Hu X."/>
            <person name="Zhang S."/>
            <person name="Zheng H."/>
            <person name="Huang Y."/>
            <person name="Zhou Y."/>
            <person name="Wang S."/>
            <person name="Zhao G.P."/>
            <person name="Liu X."/>
            <person name="St Leger R.J."/>
            <person name="Wang C."/>
        </authorList>
    </citation>
    <scope>NUCLEOTIDE SEQUENCE [LARGE SCALE GENOMIC DNA]</scope>
    <source>
        <strain evidence="3 4">CM01</strain>
    </source>
</reference>
<dbReference type="FunCoup" id="G3J536">
    <property type="interactions" value="130"/>
</dbReference>
<dbReference type="GO" id="GO:0005737">
    <property type="term" value="C:cytoplasm"/>
    <property type="evidence" value="ECO:0007669"/>
    <property type="project" value="TreeGrafter"/>
</dbReference>
<evidence type="ECO:0000313" key="3">
    <source>
        <dbReference type="EMBL" id="EGX95950.1"/>
    </source>
</evidence>
<dbReference type="GO" id="GO:0019748">
    <property type="term" value="P:secondary metabolic process"/>
    <property type="evidence" value="ECO:0007669"/>
    <property type="project" value="TreeGrafter"/>
</dbReference>
<name>G3J536_CORMM</name>
<evidence type="ECO:0000256" key="1">
    <source>
        <dbReference type="ARBA" id="ARBA00022801"/>
    </source>
</evidence>
<dbReference type="PANTHER" id="PTHR48070">
    <property type="entry name" value="ESTERASE OVCA2"/>
    <property type="match status" value="1"/>
</dbReference>
<dbReference type="OrthoDB" id="4861614at2759"/>
<dbReference type="EMBL" id="JH126399">
    <property type="protein sequence ID" value="EGX95950.1"/>
    <property type="molecule type" value="Genomic_DNA"/>
</dbReference>
<keyword evidence="4" id="KW-1185">Reference proteome</keyword>
<evidence type="ECO:0000313" key="4">
    <source>
        <dbReference type="Proteomes" id="UP000001610"/>
    </source>
</evidence>
<feature type="domain" description="Serine hydrolase" evidence="2">
    <location>
        <begin position="2"/>
        <end position="107"/>
    </location>
</feature>
<proteinExistence type="predicted"/>
<dbReference type="SUPFAM" id="SSF53474">
    <property type="entry name" value="alpha/beta-Hydrolases"/>
    <property type="match status" value="1"/>
</dbReference>
<dbReference type="Proteomes" id="UP000001610">
    <property type="component" value="Unassembled WGS sequence"/>
</dbReference>
<dbReference type="InterPro" id="IPR029058">
    <property type="entry name" value="AB_hydrolase_fold"/>
</dbReference>
<dbReference type="Gene3D" id="3.40.50.1820">
    <property type="entry name" value="alpha/beta hydrolase"/>
    <property type="match status" value="1"/>
</dbReference>
<dbReference type="KEGG" id="cmt:CCM_00604"/>
<protein>
    <submittedName>
        <fullName evidence="3">DUF341 domain protein</fullName>
    </submittedName>
</protein>
<dbReference type="eggNOG" id="KOG2551">
    <property type="taxonomic scope" value="Eukaryota"/>
</dbReference>
<dbReference type="GO" id="GO:0005634">
    <property type="term" value="C:nucleus"/>
    <property type="evidence" value="ECO:0007669"/>
    <property type="project" value="TreeGrafter"/>
</dbReference>
<organism evidence="3 4">
    <name type="scientific">Cordyceps militaris (strain CM01)</name>
    <name type="common">Caterpillar fungus</name>
    <dbReference type="NCBI Taxonomy" id="983644"/>
    <lineage>
        <taxon>Eukaryota</taxon>
        <taxon>Fungi</taxon>
        <taxon>Dikarya</taxon>
        <taxon>Ascomycota</taxon>
        <taxon>Pezizomycotina</taxon>
        <taxon>Sordariomycetes</taxon>
        <taxon>Hypocreomycetidae</taxon>
        <taxon>Hypocreales</taxon>
        <taxon>Cordycipitaceae</taxon>
        <taxon>Cordyceps</taxon>
    </lineage>
</organism>
<dbReference type="HOGENOM" id="CLU_051938_4_1_1"/>
<dbReference type="InterPro" id="IPR005645">
    <property type="entry name" value="FSH-like_dom"/>
</dbReference>
<dbReference type="OMA" id="YVESEGP"/>
<gene>
    <name evidence="3" type="ORF">CCM_00604</name>
</gene>
<evidence type="ECO:0000259" key="2">
    <source>
        <dbReference type="Pfam" id="PF03959"/>
    </source>
</evidence>
<dbReference type="GO" id="GO:0016787">
    <property type="term" value="F:hydrolase activity"/>
    <property type="evidence" value="ECO:0007669"/>
    <property type="project" value="UniProtKB-KW"/>
</dbReference>
<dbReference type="Pfam" id="PF03959">
    <property type="entry name" value="FSH1"/>
    <property type="match status" value="2"/>
</dbReference>
<dbReference type="AlphaFoldDB" id="G3J536"/>
<dbReference type="VEuPathDB" id="FungiDB:CCM_00604"/>
<sequence>MKRLLALHGVGSSSDILRVQLNPVIRALEHEYEIVFFDGAFTRERGPGMASHYPGPFYSYTTGYSPSDIRVALDDLDNMMQDCGPFDGVIGFSQGASLAASYILDHQSRWFSPDAQYCLPMIEYLITEKYDAMSDFPDHISTKLPRQQQGFVDYLATTFNIARKIGATTPDYDIAFFKHRQADKVPRLLHPSLTEARIRMPTVHYTGERDHSAMVEQSLVVMSMCDRNTARVFQHSGGHAVPAKPDEVKRLVRDIEWAAAESSSQQALHRALGVKPRSMF</sequence>
<dbReference type="RefSeq" id="XP_006665827.1">
    <property type="nucleotide sequence ID" value="XM_006665764.1"/>
</dbReference>
<dbReference type="GeneID" id="18162639"/>